<comment type="caution">
    <text evidence="3">The sequence shown here is derived from an EMBL/GenBank/DDBJ whole genome shotgun (WGS) entry which is preliminary data.</text>
</comment>
<name>A0A151GDT1_DRECN</name>
<dbReference type="RefSeq" id="XP_040654611.1">
    <property type="nucleotide sequence ID" value="XM_040804507.1"/>
</dbReference>
<keyword evidence="2" id="KW-0472">Membrane</keyword>
<protein>
    <submittedName>
        <fullName evidence="3">Uncharacterized protein</fullName>
    </submittedName>
</protein>
<organism evidence="3 4">
    <name type="scientific">Drechmeria coniospora</name>
    <name type="common">Nematophagous fungus</name>
    <name type="synonym">Meria coniospora</name>
    <dbReference type="NCBI Taxonomy" id="98403"/>
    <lineage>
        <taxon>Eukaryota</taxon>
        <taxon>Fungi</taxon>
        <taxon>Dikarya</taxon>
        <taxon>Ascomycota</taxon>
        <taxon>Pezizomycotina</taxon>
        <taxon>Sordariomycetes</taxon>
        <taxon>Hypocreomycetidae</taxon>
        <taxon>Hypocreales</taxon>
        <taxon>Ophiocordycipitaceae</taxon>
        <taxon>Drechmeria</taxon>
    </lineage>
</organism>
<feature type="transmembrane region" description="Helical" evidence="2">
    <location>
        <begin position="29"/>
        <end position="50"/>
    </location>
</feature>
<dbReference type="AlphaFoldDB" id="A0A151GDT1"/>
<evidence type="ECO:0000313" key="3">
    <source>
        <dbReference type="EMBL" id="KYK55259.1"/>
    </source>
</evidence>
<dbReference type="GeneID" id="63719865"/>
<keyword evidence="2" id="KW-1133">Transmembrane helix</keyword>
<evidence type="ECO:0000313" key="4">
    <source>
        <dbReference type="Proteomes" id="UP000076580"/>
    </source>
</evidence>
<dbReference type="InParanoid" id="A0A151GDT1"/>
<proteinExistence type="predicted"/>
<keyword evidence="4" id="KW-1185">Reference proteome</keyword>
<accession>A0A151GDT1</accession>
<keyword evidence="2" id="KW-0812">Transmembrane</keyword>
<dbReference type="Proteomes" id="UP000076580">
    <property type="component" value="Chromosome 03"/>
</dbReference>
<feature type="compositionally biased region" description="Basic and acidic residues" evidence="1">
    <location>
        <begin position="59"/>
        <end position="78"/>
    </location>
</feature>
<evidence type="ECO:0000256" key="2">
    <source>
        <dbReference type="SAM" id="Phobius"/>
    </source>
</evidence>
<reference evidence="3 4" key="1">
    <citation type="journal article" date="2016" name="Sci. Rep.">
        <title>Insights into Adaptations to a Near-Obligate Nematode Endoparasitic Lifestyle from the Finished Genome of Drechmeria coniospora.</title>
        <authorList>
            <person name="Zhang L."/>
            <person name="Zhou Z."/>
            <person name="Guo Q."/>
            <person name="Fokkens L."/>
            <person name="Miskei M."/>
            <person name="Pocsi I."/>
            <person name="Zhang W."/>
            <person name="Chen M."/>
            <person name="Wang L."/>
            <person name="Sun Y."/>
            <person name="Donzelli B.G."/>
            <person name="Gibson D.M."/>
            <person name="Nelson D.R."/>
            <person name="Luo J.G."/>
            <person name="Rep M."/>
            <person name="Liu H."/>
            <person name="Yang S."/>
            <person name="Wang J."/>
            <person name="Krasnoff S.B."/>
            <person name="Xu Y."/>
            <person name="Molnar I."/>
            <person name="Lin M."/>
        </authorList>
    </citation>
    <scope>NUCLEOTIDE SEQUENCE [LARGE SCALE GENOMIC DNA]</scope>
    <source>
        <strain evidence="3 4">ARSEF 6962</strain>
    </source>
</reference>
<evidence type="ECO:0000256" key="1">
    <source>
        <dbReference type="SAM" id="MobiDB-lite"/>
    </source>
</evidence>
<dbReference type="EMBL" id="LAYC01000003">
    <property type="protein sequence ID" value="KYK55259.1"/>
    <property type="molecule type" value="Genomic_DNA"/>
</dbReference>
<gene>
    <name evidence="3" type="ORF">DCS_07222</name>
</gene>
<sequence length="179" mass="18844">MLDGWTCNDTLSSKDGVRVLRRPRLGLDLGAIVIAGVGGGVVRLALLSGLGGKGISKRPAQERDDEAKVEAKRGHDSSNSRSRTCMHACPDEALGAEPTLVMMSLRAMEPAPELAPACPPAAACWPVLSVGEWMQGETGGERVWGDYGVMIRADPRAYASTSTSRAPACTVQAEVQAEV</sequence>
<feature type="region of interest" description="Disordered" evidence="1">
    <location>
        <begin position="54"/>
        <end position="85"/>
    </location>
</feature>